<evidence type="ECO:0000313" key="3">
    <source>
        <dbReference type="Proteomes" id="UP000521872"/>
    </source>
</evidence>
<proteinExistence type="predicted"/>
<accession>A0A8H4VRE0</accession>
<gene>
    <name evidence="2" type="ORF">D9613_005275</name>
</gene>
<keyword evidence="3" id="KW-1185">Reference proteome</keyword>
<protein>
    <submittedName>
        <fullName evidence="2">Uncharacterized protein</fullName>
    </submittedName>
</protein>
<evidence type="ECO:0000313" key="2">
    <source>
        <dbReference type="EMBL" id="KAF4619287.1"/>
    </source>
</evidence>
<dbReference type="EMBL" id="JAACJL010000016">
    <property type="protein sequence ID" value="KAF4619287.1"/>
    <property type="molecule type" value="Genomic_DNA"/>
</dbReference>
<comment type="caution">
    <text evidence="2">The sequence shown here is derived from an EMBL/GenBank/DDBJ whole genome shotgun (WGS) entry which is preliminary data.</text>
</comment>
<evidence type="ECO:0000256" key="1">
    <source>
        <dbReference type="SAM" id="MobiDB-lite"/>
    </source>
</evidence>
<organism evidence="2 3">
    <name type="scientific">Agrocybe pediades</name>
    <dbReference type="NCBI Taxonomy" id="84607"/>
    <lineage>
        <taxon>Eukaryota</taxon>
        <taxon>Fungi</taxon>
        <taxon>Dikarya</taxon>
        <taxon>Basidiomycota</taxon>
        <taxon>Agaricomycotina</taxon>
        <taxon>Agaricomycetes</taxon>
        <taxon>Agaricomycetidae</taxon>
        <taxon>Agaricales</taxon>
        <taxon>Agaricineae</taxon>
        <taxon>Strophariaceae</taxon>
        <taxon>Agrocybe</taxon>
    </lineage>
</organism>
<reference evidence="2 3" key="1">
    <citation type="submission" date="2019-12" db="EMBL/GenBank/DDBJ databases">
        <authorList>
            <person name="Floudas D."/>
            <person name="Bentzer J."/>
            <person name="Ahren D."/>
            <person name="Johansson T."/>
            <person name="Persson P."/>
            <person name="Tunlid A."/>
        </authorList>
    </citation>
    <scope>NUCLEOTIDE SEQUENCE [LARGE SCALE GENOMIC DNA]</scope>
    <source>
        <strain evidence="2 3">CBS 102.39</strain>
    </source>
</reference>
<dbReference type="Proteomes" id="UP000521872">
    <property type="component" value="Unassembled WGS sequence"/>
</dbReference>
<name>A0A8H4VRE0_9AGAR</name>
<sequence length="536" mass="59301">MKMDPPSGFSNLPERAQRGCDSSEALITRHESITCDALSPSSSVTGIDATGSAQPLPPVSLWSPHAPTIEDLPLDHSPGEEDDFGTRRIGCGARQQTALESQDISYYRPTTSKQVMGLAEIPSGAPCPIDEASCSHSQVAMWHRTAGTEGGGSHASSSSLSICDMLCGVSSRIVDNVSEEMRTEDLLRMHHRIPHTIVLDSHQPELAPHIVITPPDDTVIETWHAVNSNRPNPLDSSNLMPLPFYGLGLYPPPATLLHPSANTSDEPQSYNRITGVPLVFSHRVFRLSIIMSTEERLSPFTRNLAFSLYRHLFKSIAIIASERAENFRSRYDSPSFCETIERPFEWTDPAEAVISMYNRNFSNGRIILHSVEPFTIPHIIIHEAPPNDPWVIFANGTNVQDCSFGNSLVAPSSRFRPLRYANLPGYAIDQYYVDSCREDDDYFDDDASSTDSVCPSTPTGPSMELDVFEAQSPAIANAADDDETAFDASNVLWDIDRNRVKHLFFIDEDEDDGPPEWDDWFEAAASRARDVETSNS</sequence>
<dbReference type="AlphaFoldDB" id="A0A8H4VRE0"/>
<feature type="region of interest" description="Disordered" evidence="1">
    <location>
        <begin position="1"/>
        <end position="25"/>
    </location>
</feature>
<feature type="region of interest" description="Disordered" evidence="1">
    <location>
        <begin position="37"/>
        <end position="85"/>
    </location>
</feature>